<protein>
    <recommendedName>
        <fullName evidence="4">Histone-lysine N-methyltransferase SETMAR</fullName>
    </recommendedName>
</protein>
<dbReference type="EMBL" id="BGPR01001183">
    <property type="protein sequence ID" value="GBM47507.1"/>
    <property type="molecule type" value="Genomic_DNA"/>
</dbReference>
<comment type="caution">
    <text evidence="2">The sequence shown here is derived from an EMBL/GenBank/DDBJ whole genome shotgun (WGS) entry which is preliminary data.</text>
</comment>
<proteinExistence type="predicted"/>
<dbReference type="Gene3D" id="3.30.420.10">
    <property type="entry name" value="Ribonuclease H-like superfamily/Ribonuclease H"/>
    <property type="match status" value="1"/>
</dbReference>
<dbReference type="OrthoDB" id="6753549at2759"/>
<evidence type="ECO:0000313" key="3">
    <source>
        <dbReference type="Proteomes" id="UP000499080"/>
    </source>
</evidence>
<dbReference type="InterPro" id="IPR036397">
    <property type="entry name" value="RNaseH_sf"/>
</dbReference>
<feature type="transmembrane region" description="Helical" evidence="1">
    <location>
        <begin position="70"/>
        <end position="93"/>
    </location>
</feature>
<sequence length="95" mass="11262">MLRADIVPLQNNTHHYAALRTQELLQQLHWELFEHTPYGPDVAPSDYHLFQHLKMFLAVQHFLVTTLRSLVAFFWLGNYVLCLFTASRIFAFWTN</sequence>
<reference evidence="2 3" key="1">
    <citation type="journal article" date="2019" name="Sci. Rep.">
        <title>Orb-weaving spider Araneus ventricosus genome elucidates the spidroin gene catalogue.</title>
        <authorList>
            <person name="Kono N."/>
            <person name="Nakamura H."/>
            <person name="Ohtoshi R."/>
            <person name="Moran D.A.P."/>
            <person name="Shinohara A."/>
            <person name="Yoshida Y."/>
            <person name="Fujiwara M."/>
            <person name="Mori M."/>
            <person name="Tomita M."/>
            <person name="Arakawa K."/>
        </authorList>
    </citation>
    <scope>NUCLEOTIDE SEQUENCE [LARGE SCALE GENOMIC DNA]</scope>
</reference>
<name>A0A4Y2G2L2_ARAVE</name>
<dbReference type="GO" id="GO:0003676">
    <property type="term" value="F:nucleic acid binding"/>
    <property type="evidence" value="ECO:0007669"/>
    <property type="project" value="InterPro"/>
</dbReference>
<dbReference type="PANTHER" id="PTHR46060:SF3">
    <property type="entry name" value="PROTEIN GVQW3"/>
    <property type="match status" value="1"/>
</dbReference>
<keyword evidence="3" id="KW-1185">Reference proteome</keyword>
<evidence type="ECO:0008006" key="4">
    <source>
        <dbReference type="Google" id="ProtNLM"/>
    </source>
</evidence>
<keyword evidence="1" id="KW-1133">Transmembrane helix</keyword>
<keyword evidence="1" id="KW-0812">Transmembrane</keyword>
<keyword evidence="1" id="KW-0472">Membrane</keyword>
<evidence type="ECO:0000313" key="2">
    <source>
        <dbReference type="EMBL" id="GBM47507.1"/>
    </source>
</evidence>
<dbReference type="AlphaFoldDB" id="A0A4Y2G2L2"/>
<dbReference type="Proteomes" id="UP000499080">
    <property type="component" value="Unassembled WGS sequence"/>
</dbReference>
<organism evidence="2 3">
    <name type="scientific">Araneus ventricosus</name>
    <name type="common">Orbweaver spider</name>
    <name type="synonym">Epeira ventricosa</name>
    <dbReference type="NCBI Taxonomy" id="182803"/>
    <lineage>
        <taxon>Eukaryota</taxon>
        <taxon>Metazoa</taxon>
        <taxon>Ecdysozoa</taxon>
        <taxon>Arthropoda</taxon>
        <taxon>Chelicerata</taxon>
        <taxon>Arachnida</taxon>
        <taxon>Araneae</taxon>
        <taxon>Araneomorphae</taxon>
        <taxon>Entelegynae</taxon>
        <taxon>Araneoidea</taxon>
        <taxon>Araneidae</taxon>
        <taxon>Araneus</taxon>
    </lineage>
</organism>
<evidence type="ECO:0000256" key="1">
    <source>
        <dbReference type="SAM" id="Phobius"/>
    </source>
</evidence>
<dbReference type="PANTHER" id="PTHR46060">
    <property type="entry name" value="MARINER MOS1 TRANSPOSASE-LIKE PROTEIN"/>
    <property type="match status" value="1"/>
</dbReference>
<accession>A0A4Y2G2L2</accession>
<gene>
    <name evidence="2" type="ORF">AVEN_79636_1</name>
</gene>
<dbReference type="InterPro" id="IPR052709">
    <property type="entry name" value="Transposase-MT_Hybrid"/>
</dbReference>